<evidence type="ECO:0000313" key="2">
    <source>
        <dbReference type="EMBL" id="JAB66323.1"/>
    </source>
</evidence>
<evidence type="ECO:0000256" key="1">
    <source>
        <dbReference type="SAM" id="MobiDB-lite"/>
    </source>
</evidence>
<sequence>MERFDDLDFNGENNDAHEANEPRENFSHIQAPQTQAQDNVNHITMEDLIRATVRSIMIYDEQRQQRSTSGGPSYPANSNTSRSFSNKEIADLLPEFSGVNQNVNIWLERVELVQQTYKVSDEIMQLIAMGKLTAQAKEWYQSKVDFVVMDWKTLKAEMKKMYSVESDPVILRKTMERRRWRRNEKFATYFHEKVLLGNNAGVPEKEMIHYVIDGFDDKQLQNQ</sequence>
<feature type="non-terminal residue" evidence="2">
    <location>
        <position position="223"/>
    </location>
</feature>
<dbReference type="AlphaFoldDB" id="V5H0F6"/>
<feature type="region of interest" description="Disordered" evidence="1">
    <location>
        <begin position="62"/>
        <end position="81"/>
    </location>
</feature>
<organism evidence="2">
    <name type="scientific">Anoplophora glabripennis</name>
    <name type="common">Asian longhorn beetle</name>
    <name type="synonym">Anoplophora nobilis</name>
    <dbReference type="NCBI Taxonomy" id="217634"/>
    <lineage>
        <taxon>Eukaryota</taxon>
        <taxon>Metazoa</taxon>
        <taxon>Ecdysozoa</taxon>
        <taxon>Arthropoda</taxon>
        <taxon>Hexapoda</taxon>
        <taxon>Insecta</taxon>
        <taxon>Pterygota</taxon>
        <taxon>Neoptera</taxon>
        <taxon>Endopterygota</taxon>
        <taxon>Coleoptera</taxon>
        <taxon>Polyphaga</taxon>
        <taxon>Cucujiformia</taxon>
        <taxon>Chrysomeloidea</taxon>
        <taxon>Cerambycidae</taxon>
        <taxon>Lamiinae</taxon>
        <taxon>Lamiini</taxon>
        <taxon>Anoplophora</taxon>
    </lineage>
</organism>
<evidence type="ECO:0008006" key="3">
    <source>
        <dbReference type="Google" id="ProtNLM"/>
    </source>
</evidence>
<reference evidence="2" key="1">
    <citation type="submission" date="2013-07" db="EMBL/GenBank/DDBJ databases">
        <title>Midgut Transcriptome Profiling of Anoplphora glabripennis, a Lignocellulose Degrading, Wood-Boring Cerambycid.</title>
        <authorList>
            <person name="Scully E.D."/>
            <person name="Hoover K."/>
            <person name="Carlson J.E."/>
            <person name="Tien M."/>
            <person name="Geib S.M."/>
        </authorList>
    </citation>
    <scope>NUCLEOTIDE SEQUENCE</scope>
</reference>
<name>V5H0F6_ANOGL</name>
<accession>V5H0F6</accession>
<dbReference type="EMBL" id="GALX01002143">
    <property type="protein sequence ID" value="JAB66323.1"/>
    <property type="molecule type" value="Transcribed_RNA"/>
</dbReference>
<feature type="compositionally biased region" description="Polar residues" evidence="1">
    <location>
        <begin position="65"/>
        <end position="81"/>
    </location>
</feature>
<proteinExistence type="predicted"/>
<protein>
    <recommendedName>
        <fullName evidence="3">Retrotransposon gag domain-containing protein</fullName>
    </recommendedName>
</protein>